<comment type="caution">
    <text evidence="1">The sequence shown here is derived from an EMBL/GenBank/DDBJ whole genome shotgun (WGS) entry which is preliminary data.</text>
</comment>
<accession>A0A8I0ZMJ2</accession>
<reference evidence="1 2" key="1">
    <citation type="submission" date="2020-12" db="EMBL/GenBank/DDBJ databases">
        <title>Draft genome sequence of furan degrading bacterial strain FUR100.</title>
        <authorList>
            <person name="Woiski C."/>
        </authorList>
    </citation>
    <scope>NUCLEOTIDE SEQUENCE [LARGE SCALE GENOMIC DNA]</scope>
    <source>
        <strain evidence="1 2">FUR100</strain>
    </source>
</reference>
<protein>
    <submittedName>
        <fullName evidence="1">Uncharacterized protein</fullName>
    </submittedName>
</protein>
<dbReference type="AlphaFoldDB" id="A0A8I0ZMJ2"/>
<dbReference type="RefSeq" id="WP_070797170.1">
    <property type="nucleotide sequence ID" value="NZ_JAECSB010000026.1"/>
</dbReference>
<sequence length="97" mass="10588">MRVVDDAQILREFRSDDHTAAWVLDVGLLRFPDAGADRVKALTASVGITSAQSETEIARKMRDAVDTVALGCEDAESLADQLDSVRRLGAWLADTDR</sequence>
<name>A0A8I0ZMJ2_RHOER</name>
<keyword evidence="2" id="KW-1185">Reference proteome</keyword>
<dbReference type="Proteomes" id="UP000627573">
    <property type="component" value="Unassembled WGS sequence"/>
</dbReference>
<evidence type="ECO:0000313" key="1">
    <source>
        <dbReference type="EMBL" id="MBH5142120.1"/>
    </source>
</evidence>
<gene>
    <name evidence="1" type="ORF">I3517_05770</name>
</gene>
<organism evidence="1 2">
    <name type="scientific">Rhodococcus erythropolis</name>
    <name type="common">Arthrobacter picolinophilus</name>
    <dbReference type="NCBI Taxonomy" id="1833"/>
    <lineage>
        <taxon>Bacteria</taxon>
        <taxon>Bacillati</taxon>
        <taxon>Actinomycetota</taxon>
        <taxon>Actinomycetes</taxon>
        <taxon>Mycobacteriales</taxon>
        <taxon>Nocardiaceae</taxon>
        <taxon>Rhodococcus</taxon>
        <taxon>Rhodococcus erythropolis group</taxon>
    </lineage>
</organism>
<evidence type="ECO:0000313" key="2">
    <source>
        <dbReference type="Proteomes" id="UP000627573"/>
    </source>
</evidence>
<dbReference type="EMBL" id="JAECSB010000026">
    <property type="protein sequence ID" value="MBH5142120.1"/>
    <property type="molecule type" value="Genomic_DNA"/>
</dbReference>
<proteinExistence type="predicted"/>